<reference evidence="2" key="1">
    <citation type="submission" date="2020-05" db="EMBL/GenBank/DDBJ databases">
        <title>Mycena genomes resolve the evolution of fungal bioluminescence.</title>
        <authorList>
            <person name="Tsai I.J."/>
        </authorList>
    </citation>
    <scope>NUCLEOTIDE SEQUENCE</scope>
    <source>
        <strain evidence="2">110903Hualien_Pintung</strain>
    </source>
</reference>
<keyword evidence="3" id="KW-1185">Reference proteome</keyword>
<dbReference type="Proteomes" id="UP000613580">
    <property type="component" value="Unassembled WGS sequence"/>
</dbReference>
<feature type="region of interest" description="Disordered" evidence="1">
    <location>
        <begin position="354"/>
        <end position="386"/>
    </location>
</feature>
<evidence type="ECO:0000313" key="2">
    <source>
        <dbReference type="EMBL" id="KAF7289108.1"/>
    </source>
</evidence>
<evidence type="ECO:0008006" key="4">
    <source>
        <dbReference type="Google" id="ProtNLM"/>
    </source>
</evidence>
<proteinExistence type="predicted"/>
<feature type="region of interest" description="Disordered" evidence="1">
    <location>
        <begin position="401"/>
        <end position="486"/>
    </location>
</feature>
<feature type="compositionally biased region" description="Polar residues" evidence="1">
    <location>
        <begin position="433"/>
        <end position="449"/>
    </location>
</feature>
<protein>
    <recommendedName>
        <fullName evidence="4">Arrestin-like N-terminal domain-containing protein</fullName>
    </recommendedName>
</protein>
<dbReference type="OrthoDB" id="3024231at2759"/>
<sequence length="632" mass="69381">MSLLRDMVKRRKSGADKPADTASVKSAGARSLVASLYSLTIGGQRVKKRRRPDFSTLGAPEWYTDTPPLPPDMPGTVWRTTIPAYSIAHGTVLPMRLEDKNHWLSLILYNHASESSLAAMYHNEAKVMGEVRLNLEKAKSILSLEVWLTAGPYTFTAVVWNRQMGDPRKPGGAPGLWKDKFPVGSYVFPFELPPFPRFVRVVHPDNNDTRTGLVPLPRDLWQDQCGVGIRRDSVAGINEDMDMVLQYIPLTTPIQQPPVPFPFLASREDWPFKRETIGGWVLSPFGGRGRVALDVVEVEGLLGVRDPSVVMAGQKLEFVVILWSKSADALSLLAQPAAVEVSYNMADFMPSSEVLRPREQSRQTRTQQKMATGRIWDAETGRPVDGAAAPQLVTPEHIEKKANAASAPLSSSPSSISSSMSTGSLSSSITGSPTQSRIVPSRMQSLWSAESSDEEDEEDKKDGAEVHTEEFEETAEPEDGLGVLPDDFEEPAALEHFVRLEGEIIIPPCRPVSYRYTEVGREYSLELRFSHPLYSHISPTGPGIYTEVPLWYVADRPMHNLPAELNDDPTYLESLPLKGATIPIGPETIRWPKTKGRAATAGRGGLAKLGQPFLGLVPPKEQAPAARPGAAA</sequence>
<evidence type="ECO:0000256" key="1">
    <source>
        <dbReference type="SAM" id="MobiDB-lite"/>
    </source>
</evidence>
<accession>A0A8H6RY88</accession>
<feature type="region of interest" description="Disordered" evidence="1">
    <location>
        <begin position="1"/>
        <end position="22"/>
    </location>
</feature>
<name>A0A8H6RY88_MYCCL</name>
<organism evidence="2 3">
    <name type="scientific">Mycena chlorophos</name>
    <name type="common">Agaric fungus</name>
    <name type="synonym">Agaricus chlorophos</name>
    <dbReference type="NCBI Taxonomy" id="658473"/>
    <lineage>
        <taxon>Eukaryota</taxon>
        <taxon>Fungi</taxon>
        <taxon>Dikarya</taxon>
        <taxon>Basidiomycota</taxon>
        <taxon>Agaricomycotina</taxon>
        <taxon>Agaricomycetes</taxon>
        <taxon>Agaricomycetidae</taxon>
        <taxon>Agaricales</taxon>
        <taxon>Marasmiineae</taxon>
        <taxon>Mycenaceae</taxon>
        <taxon>Mycena</taxon>
    </lineage>
</organism>
<gene>
    <name evidence="2" type="ORF">HMN09_01359000</name>
</gene>
<dbReference type="EMBL" id="JACAZE010000030">
    <property type="protein sequence ID" value="KAF7289108.1"/>
    <property type="molecule type" value="Genomic_DNA"/>
</dbReference>
<evidence type="ECO:0000313" key="3">
    <source>
        <dbReference type="Proteomes" id="UP000613580"/>
    </source>
</evidence>
<comment type="caution">
    <text evidence="2">The sequence shown here is derived from an EMBL/GenBank/DDBJ whole genome shotgun (WGS) entry which is preliminary data.</text>
</comment>
<feature type="compositionally biased region" description="Low complexity" evidence="1">
    <location>
        <begin position="405"/>
        <end position="432"/>
    </location>
</feature>
<feature type="compositionally biased region" description="Acidic residues" evidence="1">
    <location>
        <begin position="470"/>
        <end position="479"/>
    </location>
</feature>
<feature type="compositionally biased region" description="Basic and acidic residues" evidence="1">
    <location>
        <begin position="460"/>
        <end position="469"/>
    </location>
</feature>
<dbReference type="AlphaFoldDB" id="A0A8H6RY88"/>